<evidence type="ECO:0000256" key="1">
    <source>
        <dbReference type="PROSITE-ProRule" id="PRU01282"/>
    </source>
</evidence>
<reference evidence="2 3" key="1">
    <citation type="submission" date="2023-03" db="EMBL/GenBank/DDBJ databases">
        <title>Bacillus Genome Sequencing.</title>
        <authorList>
            <person name="Dunlap C."/>
        </authorList>
    </citation>
    <scope>NUCLEOTIDE SEQUENCE [LARGE SCALE GENOMIC DNA]</scope>
    <source>
        <strain evidence="2 3">NRS-1717</strain>
    </source>
</reference>
<organism evidence="2 3">
    <name type="scientific">Metabacillus fastidiosus</name>
    <dbReference type="NCBI Taxonomy" id="1458"/>
    <lineage>
        <taxon>Bacteria</taxon>
        <taxon>Bacillati</taxon>
        <taxon>Bacillota</taxon>
        <taxon>Bacilli</taxon>
        <taxon>Bacillales</taxon>
        <taxon>Bacillaceae</taxon>
        <taxon>Metabacillus</taxon>
    </lineage>
</organism>
<name>A0ABU6NYL5_9BACI</name>
<dbReference type="InterPro" id="IPR006660">
    <property type="entry name" value="Arsenate_reductase-like"/>
</dbReference>
<evidence type="ECO:0000313" key="3">
    <source>
        <dbReference type="Proteomes" id="UP001342826"/>
    </source>
</evidence>
<dbReference type="EMBL" id="JARTFS010000006">
    <property type="protein sequence ID" value="MED4401364.1"/>
    <property type="molecule type" value="Genomic_DNA"/>
</dbReference>
<gene>
    <name evidence="2" type="ORF">P9271_08575</name>
</gene>
<proteinExistence type="inferred from homology"/>
<keyword evidence="3" id="KW-1185">Reference proteome</keyword>
<accession>A0ABU6NYL5</accession>
<sequence length="123" mass="14483">MKIEALIHHINQCCTNNNLSKARSIIEHNWSLVTESKNYLLLNFIAQDLVKIIKDEAQNAPFNRLNLNEKQILNQMNQFVRDLRYFQAKQTYIKHKDLFNRPEIYSLLTADAKILCDSFISND</sequence>
<evidence type="ECO:0000313" key="2">
    <source>
        <dbReference type="EMBL" id="MED4401364.1"/>
    </source>
</evidence>
<dbReference type="PROSITE" id="PS51353">
    <property type="entry name" value="ARSC"/>
    <property type="match status" value="1"/>
</dbReference>
<protein>
    <submittedName>
        <fullName evidence="2">Uncharacterized protein</fullName>
    </submittedName>
</protein>
<dbReference type="Proteomes" id="UP001342826">
    <property type="component" value="Unassembled WGS sequence"/>
</dbReference>
<dbReference type="RefSeq" id="WP_066233770.1">
    <property type="nucleotide sequence ID" value="NZ_JARTFQ010000006.1"/>
</dbReference>
<comment type="caution">
    <text evidence="2">The sequence shown here is derived from an EMBL/GenBank/DDBJ whole genome shotgun (WGS) entry which is preliminary data.</text>
</comment>
<dbReference type="GeneID" id="301142583"/>
<comment type="similarity">
    <text evidence="1">Belongs to the ArsC family.</text>
</comment>